<keyword evidence="5" id="KW-1185">Reference proteome</keyword>
<evidence type="ECO:0000259" key="3">
    <source>
        <dbReference type="Pfam" id="PF10193"/>
    </source>
</evidence>
<feature type="region of interest" description="Disordered" evidence="2">
    <location>
        <begin position="628"/>
        <end position="665"/>
    </location>
</feature>
<feature type="compositionally biased region" description="Basic and acidic residues" evidence="2">
    <location>
        <begin position="67"/>
        <end position="92"/>
    </location>
</feature>
<dbReference type="PANTHER" id="PTHR15830">
    <property type="entry name" value="TELOMERE LENGTH REGULATION PROTEIN TEL2 FAMILY MEMBER"/>
    <property type="match status" value="1"/>
</dbReference>
<dbReference type="InterPro" id="IPR051970">
    <property type="entry name" value="TEL2_Regulation"/>
</dbReference>
<name>A0AAN7YIK3_9EURO</name>
<dbReference type="GO" id="GO:0005829">
    <property type="term" value="C:cytosol"/>
    <property type="evidence" value="ECO:0007669"/>
    <property type="project" value="TreeGrafter"/>
</dbReference>
<organism evidence="4 5">
    <name type="scientific">Lithohypha guttulata</name>
    <dbReference type="NCBI Taxonomy" id="1690604"/>
    <lineage>
        <taxon>Eukaryota</taxon>
        <taxon>Fungi</taxon>
        <taxon>Dikarya</taxon>
        <taxon>Ascomycota</taxon>
        <taxon>Pezizomycotina</taxon>
        <taxon>Eurotiomycetes</taxon>
        <taxon>Chaetothyriomycetidae</taxon>
        <taxon>Chaetothyriales</taxon>
        <taxon>Trichomeriaceae</taxon>
        <taxon>Lithohypha</taxon>
    </lineage>
</organism>
<dbReference type="AlphaFoldDB" id="A0AAN7YIK3"/>
<gene>
    <name evidence="4" type="primary">TEL2</name>
    <name evidence="4" type="ORF">LTR05_002114</name>
</gene>
<dbReference type="PANTHER" id="PTHR15830:SF10">
    <property type="entry name" value="TELOMERE LENGTH REGULATION PROTEIN TEL2 HOMOLOG"/>
    <property type="match status" value="1"/>
</dbReference>
<evidence type="ECO:0000313" key="4">
    <source>
        <dbReference type="EMBL" id="KAK5087899.1"/>
    </source>
</evidence>
<protein>
    <submittedName>
        <fullName evidence="4">Telomere binding protein</fullName>
    </submittedName>
</protein>
<reference evidence="4 5" key="1">
    <citation type="submission" date="2023-08" db="EMBL/GenBank/DDBJ databases">
        <title>Black Yeasts Isolated from many extreme environments.</title>
        <authorList>
            <person name="Coleine C."/>
            <person name="Stajich J.E."/>
            <person name="Selbmann L."/>
        </authorList>
    </citation>
    <scope>NUCLEOTIDE SEQUENCE [LARGE SCALE GENOMIC DNA]</scope>
    <source>
        <strain evidence="4 5">CCFEE 5910</strain>
    </source>
</reference>
<dbReference type="GO" id="GO:0042162">
    <property type="term" value="F:telomeric DNA binding"/>
    <property type="evidence" value="ECO:0007669"/>
    <property type="project" value="TreeGrafter"/>
</dbReference>
<evidence type="ECO:0000313" key="5">
    <source>
        <dbReference type="Proteomes" id="UP001309876"/>
    </source>
</evidence>
<dbReference type="Pfam" id="PF10193">
    <property type="entry name" value="Telomere_reg-2"/>
    <property type="match status" value="1"/>
</dbReference>
<dbReference type="GO" id="GO:0051879">
    <property type="term" value="F:Hsp90 protein binding"/>
    <property type="evidence" value="ECO:0007669"/>
    <property type="project" value="TreeGrafter"/>
</dbReference>
<dbReference type="GO" id="GO:0051083">
    <property type="term" value="P:'de novo' cotranslational protein folding"/>
    <property type="evidence" value="ECO:0007669"/>
    <property type="project" value="TreeGrafter"/>
</dbReference>
<evidence type="ECO:0000256" key="1">
    <source>
        <dbReference type="ARBA" id="ARBA00006133"/>
    </source>
</evidence>
<proteinExistence type="inferred from homology"/>
<sequence>MDAFIQEVKTTKKVQNNIHKFESLSLNENKNRSRSNSNSKPRKPVVEIDTNNEPLPLLTAVSTKSTKKNDDSAVKTREPRQDRLKTTARQHERKDSAIFIQKDYLKQAAPPSLADDAREILKSQPGIEDIEAVLAYIQYGIEGQHEFNIKVTGPKSSLLVRALVTTTLPDLWPNLASSKIGGSTKQMRKTLLEALFSVTGLEALLEQIRMLTRPEARPSPDNLNVYVDFLGHLLHKSDTVSRLLNDSTHLYEKDVHRRLFWQSIVSLLAGSKVLSTTAAIPNIIAQTGSDLKVPEWLLQGQGYSAWLASNIIKTAIELSPQDASSWSVLVQLFKRGLSLGYKDAFVTKVYTSLLLGPIALWSPLHQLIRNLPTHDQKVVFNCILNDLVRTHAMKSQHLASNTVDVPTMRTIAGVAGLVYGLTSHNEYLLECAIDWVSSAGGAPSRSSSMRRALIVVLAQSQGKLEVILERTLTTFSDKLQIQHAATTQQEHLAQTILLVIGYLNRQNRITLKQDPIPTLVMRSVSNRLASSVPQTRLLGMIVGVGMSRCVDEPDKVMDFHVEEMETAEVKEMLGLVDVEDQIGELEGLKHLPHSLTTDNRALQKRKSTSLKPSNTKKLQATSKIMTIEEVSSSSDDEDDLVPYQKRLDDPEDSDEDPTLVNRDKPRPPIYIVDLIKQLQSPSDKLDIISLALETAASLIRRKAGFGTELFDNIYNLASALINLQDGMSKHEHQQQRLDALVACMVAQPVEMGKYLTSTYFEGEFSLSQRSTLLVAIGLGAREVAGFRDAKAAQAQAEETDNFPSRRLPPHLQLNAIPGGQETKPQKLVGTSNPIAMLTNTATQDTIHPMAVAAAESQSGPEILKVTRTSSRLTLNRDKTSQQRKKNTPSNIHTILANNIYIRLASPLAAILSYTSTSTGSSISTLMLHSSTLTLHLQTLTLLLHTLGPTGLSTPSIYASIIHETLTLLTALHQHRVALDGIVLPAMLGLFLALIDITAEIGVTAQERLLADPFGLVVSELVKWVSGLDGSGRAPPPMKDGDGRGGEGVAWVVLAAGIQVRWYEMGRKFQGRILGLTMDD</sequence>
<dbReference type="InterPro" id="IPR019337">
    <property type="entry name" value="Telomere_length_regulation_dom"/>
</dbReference>
<accession>A0AAN7YIK3</accession>
<feature type="region of interest" description="Disordered" evidence="2">
    <location>
        <begin position="22"/>
        <end position="92"/>
    </location>
</feature>
<evidence type="ECO:0000256" key="2">
    <source>
        <dbReference type="SAM" id="MobiDB-lite"/>
    </source>
</evidence>
<feature type="domain" description="Telomere length regulation protein conserved" evidence="3">
    <location>
        <begin position="668"/>
        <end position="780"/>
    </location>
</feature>
<dbReference type="InterPro" id="IPR038528">
    <property type="entry name" value="TEL2_C_sf"/>
</dbReference>
<comment type="similarity">
    <text evidence="1">Belongs to the TEL2 family.</text>
</comment>
<dbReference type="Gene3D" id="1.25.40.720">
    <property type="entry name" value="Telomere length regulation protein 2, C-terminal domain"/>
    <property type="match status" value="1"/>
</dbReference>
<dbReference type="Proteomes" id="UP001309876">
    <property type="component" value="Unassembled WGS sequence"/>
</dbReference>
<comment type="caution">
    <text evidence="4">The sequence shown here is derived from an EMBL/GenBank/DDBJ whole genome shotgun (WGS) entry which is preliminary data.</text>
</comment>
<dbReference type="EMBL" id="JAVRRJ010000002">
    <property type="protein sequence ID" value="KAK5087899.1"/>
    <property type="molecule type" value="Genomic_DNA"/>
</dbReference>
<feature type="compositionally biased region" description="Low complexity" evidence="2">
    <location>
        <begin position="23"/>
        <end position="39"/>
    </location>
</feature>